<dbReference type="PIRSF" id="PIRSF000126">
    <property type="entry name" value="11-beta-HSD1"/>
    <property type="match status" value="1"/>
</dbReference>
<evidence type="ECO:0000256" key="3">
    <source>
        <dbReference type="RuleBase" id="RU000363"/>
    </source>
</evidence>
<accession>A0AA96GB44</accession>
<dbReference type="PANTHER" id="PTHR44196">
    <property type="entry name" value="DEHYDROGENASE/REDUCTASE SDR FAMILY MEMBER 7B"/>
    <property type="match status" value="1"/>
</dbReference>
<dbReference type="Proteomes" id="UP001302719">
    <property type="component" value="Chromosome"/>
</dbReference>
<dbReference type="Pfam" id="PF00106">
    <property type="entry name" value="adh_short"/>
    <property type="match status" value="1"/>
</dbReference>
<dbReference type="PANTHER" id="PTHR44196:SF2">
    <property type="entry name" value="SHORT-CHAIN DEHYDROGENASE-RELATED"/>
    <property type="match status" value="1"/>
</dbReference>
<keyword evidence="5" id="KW-1185">Reference proteome</keyword>
<evidence type="ECO:0000313" key="4">
    <source>
        <dbReference type="EMBL" id="WNM57757.1"/>
    </source>
</evidence>
<dbReference type="EMBL" id="CP116967">
    <property type="protein sequence ID" value="WNM57757.1"/>
    <property type="molecule type" value="Genomic_DNA"/>
</dbReference>
<dbReference type="PRINTS" id="PR00081">
    <property type="entry name" value="GDHRDH"/>
</dbReference>
<organism evidence="4 5">
    <name type="scientific">Candidatus Nitrospira allomarina</name>
    <dbReference type="NCBI Taxonomy" id="3020900"/>
    <lineage>
        <taxon>Bacteria</taxon>
        <taxon>Pseudomonadati</taxon>
        <taxon>Nitrospirota</taxon>
        <taxon>Nitrospiria</taxon>
        <taxon>Nitrospirales</taxon>
        <taxon>Nitrospiraceae</taxon>
        <taxon>Nitrospira</taxon>
    </lineage>
</organism>
<dbReference type="GO" id="GO:0016491">
    <property type="term" value="F:oxidoreductase activity"/>
    <property type="evidence" value="ECO:0007669"/>
    <property type="project" value="UniProtKB-KW"/>
</dbReference>
<proteinExistence type="inferred from homology"/>
<dbReference type="AlphaFoldDB" id="A0AA96GB44"/>
<dbReference type="InterPro" id="IPR002347">
    <property type="entry name" value="SDR_fam"/>
</dbReference>
<dbReference type="InterPro" id="IPR020904">
    <property type="entry name" value="Sc_DH/Rdtase_CS"/>
</dbReference>
<sequence>MENIAPFAVITGASRGIGAEYARALAAQGYHLLLIARDQNRLKELSKEIQQTTPVQIWTEPLDLARPNAAGTLYQLAQSYRPDVSLLINNAGFGLYGQFTDMPLSTIQDMLQVHIHATTESTRLFLPGMMNRRQGAIINVASVAGFFPIPYMAEYAATKAFIISFSEAVAMEAKETEVTIQVCCPGYTETDFHRTAGHCPRHISSAHTPHDVVKKSLKALISRKNLVTIGWQGLATQWITPFFPKKWLMRLASRFVRPNSSSH</sequence>
<evidence type="ECO:0000313" key="5">
    <source>
        <dbReference type="Proteomes" id="UP001302719"/>
    </source>
</evidence>
<dbReference type="SUPFAM" id="SSF51735">
    <property type="entry name" value="NAD(P)-binding Rossmann-fold domains"/>
    <property type="match status" value="1"/>
</dbReference>
<dbReference type="KEGG" id="nall:PP769_17570"/>
<name>A0AA96GB44_9BACT</name>
<dbReference type="PRINTS" id="PR00080">
    <property type="entry name" value="SDRFAMILY"/>
</dbReference>
<reference evidence="4 5" key="1">
    <citation type="submission" date="2023-01" db="EMBL/GenBank/DDBJ databases">
        <title>Cultivation and genomic characterization of new, ubiquitous marine nitrite-oxidizing bacteria from the Nitrospirales.</title>
        <authorList>
            <person name="Mueller A.J."/>
            <person name="Daebeler A."/>
            <person name="Herbold C.W."/>
            <person name="Kirkegaard R.H."/>
            <person name="Daims H."/>
        </authorList>
    </citation>
    <scope>NUCLEOTIDE SEQUENCE [LARGE SCALE GENOMIC DNA]</scope>
    <source>
        <strain evidence="4 5">VA</strain>
    </source>
</reference>
<protein>
    <submittedName>
        <fullName evidence="4">SDR family oxidoreductase</fullName>
    </submittedName>
</protein>
<evidence type="ECO:0000256" key="2">
    <source>
        <dbReference type="ARBA" id="ARBA00023002"/>
    </source>
</evidence>
<dbReference type="RefSeq" id="WP_312642629.1">
    <property type="nucleotide sequence ID" value="NZ_CP116967.1"/>
</dbReference>
<keyword evidence="2" id="KW-0560">Oxidoreductase</keyword>
<evidence type="ECO:0000256" key="1">
    <source>
        <dbReference type="ARBA" id="ARBA00006484"/>
    </source>
</evidence>
<gene>
    <name evidence="4" type="ORF">PP769_17570</name>
</gene>
<dbReference type="GO" id="GO:0016020">
    <property type="term" value="C:membrane"/>
    <property type="evidence" value="ECO:0007669"/>
    <property type="project" value="TreeGrafter"/>
</dbReference>
<dbReference type="InterPro" id="IPR036291">
    <property type="entry name" value="NAD(P)-bd_dom_sf"/>
</dbReference>
<comment type="similarity">
    <text evidence="1 3">Belongs to the short-chain dehydrogenases/reductases (SDR) family.</text>
</comment>
<dbReference type="Gene3D" id="3.40.50.720">
    <property type="entry name" value="NAD(P)-binding Rossmann-like Domain"/>
    <property type="match status" value="1"/>
</dbReference>
<dbReference type="PROSITE" id="PS00061">
    <property type="entry name" value="ADH_SHORT"/>
    <property type="match status" value="1"/>
</dbReference>